<dbReference type="InterPro" id="IPR014327">
    <property type="entry name" value="RNA_pol_sigma70_bacteroid"/>
</dbReference>
<dbReference type="SUPFAM" id="SSF88659">
    <property type="entry name" value="Sigma3 and sigma4 domains of RNA polymerase sigma factors"/>
    <property type="match status" value="1"/>
</dbReference>
<feature type="domain" description="RNA polymerase sigma factor 70 region 4 type 2" evidence="6">
    <location>
        <begin position="126"/>
        <end position="171"/>
    </location>
</feature>
<evidence type="ECO:0000313" key="7">
    <source>
        <dbReference type="EMBL" id="RPE12021.1"/>
    </source>
</evidence>
<dbReference type="GO" id="GO:0003677">
    <property type="term" value="F:DNA binding"/>
    <property type="evidence" value="ECO:0007669"/>
    <property type="project" value="InterPro"/>
</dbReference>
<dbReference type="Pfam" id="PF04542">
    <property type="entry name" value="Sigma70_r2"/>
    <property type="match status" value="1"/>
</dbReference>
<sequence length="200" mass="23359">MDKDSVVHNEAYLFRQIDGGDETAFRQLFDLYRLRLFSFAFELTHSRADSEEIVQELFLKLWRRRGTLSGVTFPKKYIYTMAHNLVMDHLTRLARDKKLRTQVWANIQEEVEYTEQAVLAAETANIVGKALSRLSTRKQTIYHLSRRDGLSHQEIAQRLGISVPTVKNTMVEILRFIRTFLHTQYEPAVLLGITVFTAFY</sequence>
<evidence type="ECO:0000259" key="6">
    <source>
        <dbReference type="Pfam" id="PF08281"/>
    </source>
</evidence>
<keyword evidence="2" id="KW-0805">Transcription regulation</keyword>
<dbReference type="InterPro" id="IPR013325">
    <property type="entry name" value="RNA_pol_sigma_r2"/>
</dbReference>
<dbReference type="Gene3D" id="1.10.1740.10">
    <property type="match status" value="1"/>
</dbReference>
<proteinExistence type="inferred from homology"/>
<reference evidence="7 8" key="1">
    <citation type="submission" date="2018-11" db="EMBL/GenBank/DDBJ databases">
        <title>Chitinophaga lutea sp.nov., isolate from arsenic contaminated soil.</title>
        <authorList>
            <person name="Zong Y."/>
        </authorList>
    </citation>
    <scope>NUCLEOTIDE SEQUENCE [LARGE SCALE GENOMIC DNA]</scope>
    <source>
        <strain evidence="7 8">ZY74</strain>
    </source>
</reference>
<dbReference type="InterPro" id="IPR036388">
    <property type="entry name" value="WH-like_DNA-bd_sf"/>
</dbReference>
<dbReference type="SUPFAM" id="SSF88946">
    <property type="entry name" value="Sigma2 domain of RNA polymerase sigma factors"/>
    <property type="match status" value="1"/>
</dbReference>
<dbReference type="EMBL" id="RPDH01000001">
    <property type="protein sequence ID" value="RPE12021.1"/>
    <property type="molecule type" value="Genomic_DNA"/>
</dbReference>
<dbReference type="RefSeq" id="WP_123844436.1">
    <property type="nucleotide sequence ID" value="NZ_RPDH01000001.1"/>
</dbReference>
<dbReference type="InterPro" id="IPR013249">
    <property type="entry name" value="RNA_pol_sigma70_r4_t2"/>
</dbReference>
<dbReference type="InterPro" id="IPR007627">
    <property type="entry name" value="RNA_pol_sigma70_r2"/>
</dbReference>
<keyword evidence="4" id="KW-0804">Transcription</keyword>
<dbReference type="Pfam" id="PF08281">
    <property type="entry name" value="Sigma70_r4_2"/>
    <property type="match status" value="1"/>
</dbReference>
<evidence type="ECO:0000313" key="8">
    <source>
        <dbReference type="Proteomes" id="UP000278351"/>
    </source>
</evidence>
<dbReference type="OrthoDB" id="799938at2"/>
<evidence type="ECO:0000256" key="3">
    <source>
        <dbReference type="ARBA" id="ARBA00023082"/>
    </source>
</evidence>
<dbReference type="GO" id="GO:0016987">
    <property type="term" value="F:sigma factor activity"/>
    <property type="evidence" value="ECO:0007669"/>
    <property type="project" value="UniProtKB-KW"/>
</dbReference>
<dbReference type="NCBIfam" id="TIGR02985">
    <property type="entry name" value="Sig70_bacteroi1"/>
    <property type="match status" value="1"/>
</dbReference>
<keyword evidence="8" id="KW-1185">Reference proteome</keyword>
<dbReference type="PANTHER" id="PTHR43133">
    <property type="entry name" value="RNA POLYMERASE ECF-TYPE SIGMA FACTO"/>
    <property type="match status" value="1"/>
</dbReference>
<dbReference type="InterPro" id="IPR013324">
    <property type="entry name" value="RNA_pol_sigma_r3/r4-like"/>
</dbReference>
<feature type="domain" description="RNA polymerase sigma-70 region 2" evidence="5">
    <location>
        <begin position="28"/>
        <end position="95"/>
    </location>
</feature>
<gene>
    <name evidence="7" type="ORF">EGT74_00240</name>
</gene>
<organism evidence="7 8">
    <name type="scientific">Chitinophaga lutea</name>
    <dbReference type="NCBI Taxonomy" id="2488634"/>
    <lineage>
        <taxon>Bacteria</taxon>
        <taxon>Pseudomonadati</taxon>
        <taxon>Bacteroidota</taxon>
        <taxon>Chitinophagia</taxon>
        <taxon>Chitinophagales</taxon>
        <taxon>Chitinophagaceae</taxon>
        <taxon>Chitinophaga</taxon>
    </lineage>
</organism>
<dbReference type="InterPro" id="IPR039425">
    <property type="entry name" value="RNA_pol_sigma-70-like"/>
</dbReference>
<evidence type="ECO:0000259" key="5">
    <source>
        <dbReference type="Pfam" id="PF04542"/>
    </source>
</evidence>
<dbReference type="PANTHER" id="PTHR43133:SF46">
    <property type="entry name" value="RNA POLYMERASE SIGMA-70 FACTOR ECF SUBFAMILY"/>
    <property type="match status" value="1"/>
</dbReference>
<comment type="similarity">
    <text evidence="1">Belongs to the sigma-70 factor family. ECF subfamily.</text>
</comment>
<evidence type="ECO:0000256" key="2">
    <source>
        <dbReference type="ARBA" id="ARBA00023015"/>
    </source>
</evidence>
<dbReference type="AlphaFoldDB" id="A0A3N4Q3I1"/>
<dbReference type="Proteomes" id="UP000278351">
    <property type="component" value="Unassembled WGS sequence"/>
</dbReference>
<evidence type="ECO:0000256" key="1">
    <source>
        <dbReference type="ARBA" id="ARBA00010641"/>
    </source>
</evidence>
<comment type="caution">
    <text evidence="7">The sequence shown here is derived from an EMBL/GenBank/DDBJ whole genome shotgun (WGS) entry which is preliminary data.</text>
</comment>
<dbReference type="NCBIfam" id="TIGR02937">
    <property type="entry name" value="sigma70-ECF"/>
    <property type="match status" value="1"/>
</dbReference>
<evidence type="ECO:0000256" key="4">
    <source>
        <dbReference type="ARBA" id="ARBA00023163"/>
    </source>
</evidence>
<dbReference type="Gene3D" id="1.10.10.10">
    <property type="entry name" value="Winged helix-like DNA-binding domain superfamily/Winged helix DNA-binding domain"/>
    <property type="match status" value="1"/>
</dbReference>
<keyword evidence="3" id="KW-0731">Sigma factor</keyword>
<accession>A0A3N4Q3I1</accession>
<dbReference type="GO" id="GO:0006352">
    <property type="term" value="P:DNA-templated transcription initiation"/>
    <property type="evidence" value="ECO:0007669"/>
    <property type="project" value="InterPro"/>
</dbReference>
<name>A0A3N4Q3I1_9BACT</name>
<protein>
    <submittedName>
        <fullName evidence="7">RNA polymerase sigma-70 factor</fullName>
    </submittedName>
</protein>
<dbReference type="InterPro" id="IPR014284">
    <property type="entry name" value="RNA_pol_sigma-70_dom"/>
</dbReference>